<dbReference type="InterPro" id="IPR022669">
    <property type="entry name" value="Ribosomal_uL2_C"/>
</dbReference>
<dbReference type="GO" id="GO:0003723">
    <property type="term" value="F:RNA binding"/>
    <property type="evidence" value="ECO:0007669"/>
    <property type="project" value="TreeGrafter"/>
</dbReference>
<dbReference type="InterPro" id="IPR014722">
    <property type="entry name" value="Rib_uL2_dom2"/>
</dbReference>
<dbReference type="SMART" id="SM01382">
    <property type="entry name" value="Ribosomal_L2_C"/>
    <property type="match status" value="1"/>
</dbReference>
<proteinExistence type="inferred from homology"/>
<accession>A0A976SI40</accession>
<evidence type="ECO:0000259" key="4">
    <source>
        <dbReference type="SMART" id="SM01382"/>
    </source>
</evidence>
<dbReference type="Gene3D" id="4.10.950.10">
    <property type="entry name" value="Ribosomal protein L2, domain 3"/>
    <property type="match status" value="1"/>
</dbReference>
<dbReference type="GO" id="GO:0005762">
    <property type="term" value="C:mitochondrial large ribosomal subunit"/>
    <property type="evidence" value="ECO:0007669"/>
    <property type="project" value="TreeGrafter"/>
</dbReference>
<dbReference type="GO" id="GO:0032543">
    <property type="term" value="P:mitochondrial translation"/>
    <property type="evidence" value="ECO:0007669"/>
    <property type="project" value="TreeGrafter"/>
</dbReference>
<dbReference type="GO" id="GO:0003735">
    <property type="term" value="F:structural constituent of ribosome"/>
    <property type="evidence" value="ECO:0007669"/>
    <property type="project" value="InterPro"/>
</dbReference>
<keyword evidence="2 5" id="KW-0689">Ribosomal protein</keyword>
<dbReference type="AlphaFoldDB" id="A0A976SI40"/>
<dbReference type="InterPro" id="IPR022671">
    <property type="entry name" value="Ribosomal_uL2_CS"/>
</dbReference>
<dbReference type="InterPro" id="IPR014726">
    <property type="entry name" value="Ribosomal_uL2_dom3"/>
</dbReference>
<evidence type="ECO:0000256" key="1">
    <source>
        <dbReference type="ARBA" id="ARBA00005636"/>
    </source>
</evidence>
<dbReference type="Gene3D" id="2.30.30.30">
    <property type="match status" value="1"/>
</dbReference>
<reference evidence="5" key="1">
    <citation type="submission" date="2022-07" db="EMBL/GenBank/DDBJ databases">
        <title>Chromosomal assemblies of T. orientalis with long-read sequencing.</title>
        <authorList>
            <person name="Yam J."/>
            <person name="Bogema D.R."/>
            <person name="Micallef M.L."/>
            <person name="Djordjevic S."/>
            <person name="Jenkins C."/>
        </authorList>
    </citation>
    <scope>NUCLEOTIDE SEQUENCE</scope>
    <source>
        <strain evidence="5">Goon Nure</strain>
    </source>
</reference>
<dbReference type="Proteomes" id="UP000244811">
    <property type="component" value="Apicoplast Pltd"/>
</dbReference>
<dbReference type="InterPro" id="IPR012340">
    <property type="entry name" value="NA-bd_OB-fold"/>
</dbReference>
<dbReference type="SUPFAM" id="SSF50249">
    <property type="entry name" value="Nucleic acid-binding proteins"/>
    <property type="match status" value="1"/>
</dbReference>
<dbReference type="SUPFAM" id="SSF50104">
    <property type="entry name" value="Translation proteins SH3-like domain"/>
    <property type="match status" value="1"/>
</dbReference>
<dbReference type="Pfam" id="PF00181">
    <property type="entry name" value="Ribosomal_L2_N"/>
    <property type="match status" value="1"/>
</dbReference>
<evidence type="ECO:0000313" key="6">
    <source>
        <dbReference type="Proteomes" id="UP000244811"/>
    </source>
</evidence>
<evidence type="ECO:0000256" key="2">
    <source>
        <dbReference type="ARBA" id="ARBA00022980"/>
    </source>
</evidence>
<keyword evidence="3" id="KW-0687">Ribonucleoprotein</keyword>
<gene>
    <name evidence="5" type="ORF">MACK_004148</name>
</gene>
<feature type="domain" description="Large ribosomal subunit protein uL2 C-terminal" evidence="4">
    <location>
        <begin position="104"/>
        <end position="231"/>
    </location>
</feature>
<dbReference type="Gene3D" id="2.40.50.140">
    <property type="entry name" value="Nucleic acid-binding proteins"/>
    <property type="match status" value="1"/>
</dbReference>
<sequence length="246" mass="28185">MIILKINYNKKIGKNNTGHIVLRHRKKGKKSLYIPIDLNYFNHLNNNNFCIRLLGEKSNNMYRNNKLSLCVITNNKTIKEFRYILKPNKKSYGDFIKIFDKTNKSFGDINCLNNFDINDKIYNIEFKPLIVSKICTAAECSSILLNKIKNYIKIKLPSNKRKKLHNKCYAMYGNSEKLINEPINKAGTKILLGHRPKVRGSAMNACDHPHGGGEGKAPIGKKSIYSFKGKKVKGIKTVKVKNDCYK</sequence>
<protein>
    <submittedName>
        <fullName evidence="5">Ribosomal protein L2</fullName>
    </submittedName>
</protein>
<dbReference type="Pfam" id="PF03947">
    <property type="entry name" value="Ribosomal_L2_C"/>
    <property type="match status" value="1"/>
</dbReference>
<geneLocation type="apicoplast" evidence="5"/>
<organism evidence="5 6">
    <name type="scientific">Theileria orientalis</name>
    <dbReference type="NCBI Taxonomy" id="68886"/>
    <lineage>
        <taxon>Eukaryota</taxon>
        <taxon>Sar</taxon>
        <taxon>Alveolata</taxon>
        <taxon>Apicomplexa</taxon>
        <taxon>Aconoidasida</taxon>
        <taxon>Piroplasmida</taxon>
        <taxon>Theileriidae</taxon>
        <taxon>Theileria</taxon>
    </lineage>
</organism>
<evidence type="ECO:0000313" key="5">
    <source>
        <dbReference type="EMBL" id="UVC46358.1"/>
    </source>
</evidence>
<dbReference type="EMBL" id="CP102584">
    <property type="protein sequence ID" value="UVC46358.1"/>
    <property type="molecule type" value="Genomic_DNA"/>
</dbReference>
<dbReference type="InterPro" id="IPR008991">
    <property type="entry name" value="Translation_prot_SH3-like_sf"/>
</dbReference>
<evidence type="ECO:0000256" key="3">
    <source>
        <dbReference type="ARBA" id="ARBA00023274"/>
    </source>
</evidence>
<dbReference type="PROSITE" id="PS00467">
    <property type="entry name" value="RIBOSOMAL_L2"/>
    <property type="match status" value="1"/>
</dbReference>
<dbReference type="InterPro" id="IPR022666">
    <property type="entry name" value="Ribosomal_uL2_RNA-bd_dom"/>
</dbReference>
<keyword evidence="5" id="KW-0934">Plastid</keyword>
<dbReference type="PANTHER" id="PTHR13691">
    <property type="entry name" value="RIBOSOMAL PROTEIN L2"/>
    <property type="match status" value="1"/>
</dbReference>
<keyword evidence="5" id="KW-0933">Apicoplast</keyword>
<dbReference type="PIRSF" id="PIRSF002158">
    <property type="entry name" value="Ribosomal_L2"/>
    <property type="match status" value="1"/>
</dbReference>
<dbReference type="InterPro" id="IPR002171">
    <property type="entry name" value="Ribosomal_uL2"/>
</dbReference>
<name>A0A976SI40_THEOR</name>
<comment type="similarity">
    <text evidence="1">Belongs to the universal ribosomal protein uL2 family.</text>
</comment>
<dbReference type="PANTHER" id="PTHR13691:SF5">
    <property type="entry name" value="LARGE RIBOSOMAL SUBUNIT PROTEIN UL2M"/>
    <property type="match status" value="1"/>
</dbReference>